<dbReference type="AlphaFoldDB" id="A0AAD5MF82"/>
<keyword evidence="2" id="KW-1185">Reference proteome</keyword>
<sequence>MEGDSFEACEPWGAPGRMFMMFGNRKCLKGGAKIKLFCMHEAMYPSGDIRERYPSAVNIMISKVGPLQQIPNLTTSECTLLEEVNFD</sequence>
<evidence type="ECO:0000313" key="2">
    <source>
        <dbReference type="Proteomes" id="UP001196413"/>
    </source>
</evidence>
<proteinExistence type="predicted"/>
<reference evidence="1" key="1">
    <citation type="submission" date="2021-06" db="EMBL/GenBank/DDBJ databases">
        <title>Parelaphostrongylus tenuis whole genome reference sequence.</title>
        <authorList>
            <person name="Garwood T.J."/>
            <person name="Larsen P.A."/>
            <person name="Fountain-Jones N.M."/>
            <person name="Garbe J.R."/>
            <person name="Macchietto M.G."/>
            <person name="Kania S.A."/>
            <person name="Gerhold R.W."/>
            <person name="Richards J.E."/>
            <person name="Wolf T.M."/>
        </authorList>
    </citation>
    <scope>NUCLEOTIDE SEQUENCE</scope>
    <source>
        <strain evidence="1">MNPRO001-30</strain>
        <tissue evidence="1">Meninges</tissue>
    </source>
</reference>
<dbReference type="Proteomes" id="UP001196413">
    <property type="component" value="Unassembled WGS sequence"/>
</dbReference>
<comment type="caution">
    <text evidence="1">The sequence shown here is derived from an EMBL/GenBank/DDBJ whole genome shotgun (WGS) entry which is preliminary data.</text>
</comment>
<dbReference type="EMBL" id="JAHQIW010000411">
    <property type="protein sequence ID" value="KAJ1347947.1"/>
    <property type="molecule type" value="Genomic_DNA"/>
</dbReference>
<protein>
    <submittedName>
        <fullName evidence="1">Uncharacterized protein</fullName>
    </submittedName>
</protein>
<accession>A0AAD5MF82</accession>
<name>A0AAD5MF82_PARTN</name>
<organism evidence="1 2">
    <name type="scientific">Parelaphostrongylus tenuis</name>
    <name type="common">Meningeal worm</name>
    <dbReference type="NCBI Taxonomy" id="148309"/>
    <lineage>
        <taxon>Eukaryota</taxon>
        <taxon>Metazoa</taxon>
        <taxon>Ecdysozoa</taxon>
        <taxon>Nematoda</taxon>
        <taxon>Chromadorea</taxon>
        <taxon>Rhabditida</taxon>
        <taxon>Rhabditina</taxon>
        <taxon>Rhabditomorpha</taxon>
        <taxon>Strongyloidea</taxon>
        <taxon>Metastrongylidae</taxon>
        <taxon>Parelaphostrongylus</taxon>
    </lineage>
</organism>
<gene>
    <name evidence="1" type="ORF">KIN20_003134</name>
</gene>
<evidence type="ECO:0000313" key="1">
    <source>
        <dbReference type="EMBL" id="KAJ1347947.1"/>
    </source>
</evidence>